<dbReference type="GO" id="GO:0003725">
    <property type="term" value="F:double-stranded RNA binding"/>
    <property type="evidence" value="ECO:0007669"/>
    <property type="project" value="InterPro"/>
</dbReference>
<evidence type="ECO:0000256" key="1">
    <source>
        <dbReference type="SAM" id="MobiDB-lite"/>
    </source>
</evidence>
<protein>
    <submittedName>
        <fullName evidence="2">Uncharacterized protein</fullName>
    </submittedName>
</protein>
<gene>
    <name evidence="2" type="ORF">DYB35_001875</name>
</gene>
<evidence type="ECO:0000313" key="3">
    <source>
        <dbReference type="Proteomes" id="UP000285712"/>
    </source>
</evidence>
<dbReference type="GO" id="GO:0005730">
    <property type="term" value="C:nucleolus"/>
    <property type="evidence" value="ECO:0007669"/>
    <property type="project" value="TreeGrafter"/>
</dbReference>
<name>A0A3R6XFY7_APHAT</name>
<sequence length="192" mass="21229">MEGRFRMAPSYAKVSSDEGKDGITLSSAMPITPLPPVPKEPKEAKPDSKDTKVAPPKDKFKFNKVDNVTGSTAGAGSGEFHMYRAARRREMERVSAMEKSHKSIEDEREFQEQRKRAQEEVTLKAQQKAAKRRRKLENAKMRKMLGDNASGNGASDDKTPALDGVMPGGVPEIANDGTFLEKLLAQQKQNPK</sequence>
<accession>A0A3R6XFY7</accession>
<proteinExistence type="predicted"/>
<dbReference type="PANTHER" id="PTHR13507:SF0">
    <property type="entry name" value="PRKR-INTERACTING PROTEIN 1"/>
    <property type="match status" value="1"/>
</dbReference>
<comment type="caution">
    <text evidence="2">The sequence shown here is derived from an EMBL/GenBank/DDBJ whole genome shotgun (WGS) entry which is preliminary data.</text>
</comment>
<dbReference type="VEuPathDB" id="FungiDB:H257_14429"/>
<feature type="compositionally biased region" description="Basic and acidic residues" evidence="1">
    <location>
        <begin position="39"/>
        <end position="64"/>
    </location>
</feature>
<dbReference type="InterPro" id="IPR009548">
    <property type="entry name" value="Prkrip1"/>
</dbReference>
<dbReference type="Proteomes" id="UP000285712">
    <property type="component" value="Unassembled WGS sequence"/>
</dbReference>
<dbReference type="GO" id="GO:0019901">
    <property type="term" value="F:protein kinase binding"/>
    <property type="evidence" value="ECO:0007669"/>
    <property type="project" value="TreeGrafter"/>
</dbReference>
<dbReference type="Pfam" id="PF06658">
    <property type="entry name" value="DUF1168"/>
    <property type="match status" value="1"/>
</dbReference>
<reference evidence="2 3" key="1">
    <citation type="submission" date="2018-08" db="EMBL/GenBank/DDBJ databases">
        <title>Aphanomyces genome sequencing and annotation.</title>
        <authorList>
            <person name="Minardi D."/>
            <person name="Oidtmann B."/>
            <person name="Van Der Giezen M."/>
            <person name="Studholme D.J."/>
        </authorList>
    </citation>
    <scope>NUCLEOTIDE SEQUENCE [LARGE SCALE GENOMIC DNA]</scope>
    <source>
        <strain evidence="2 3">Sv</strain>
    </source>
</reference>
<feature type="region of interest" description="Disordered" evidence="1">
    <location>
        <begin position="91"/>
        <end position="173"/>
    </location>
</feature>
<organism evidence="2 3">
    <name type="scientific">Aphanomyces astaci</name>
    <name type="common">Crayfish plague agent</name>
    <dbReference type="NCBI Taxonomy" id="112090"/>
    <lineage>
        <taxon>Eukaryota</taxon>
        <taxon>Sar</taxon>
        <taxon>Stramenopiles</taxon>
        <taxon>Oomycota</taxon>
        <taxon>Saprolegniomycetes</taxon>
        <taxon>Saprolegniales</taxon>
        <taxon>Verrucalvaceae</taxon>
        <taxon>Aphanomyces</taxon>
    </lineage>
</organism>
<dbReference type="PANTHER" id="PTHR13507">
    <property type="entry name" value="PRKR-INTERACTING PROTEIN 1"/>
    <property type="match status" value="1"/>
</dbReference>
<feature type="region of interest" description="Disordered" evidence="1">
    <location>
        <begin position="1"/>
        <end position="77"/>
    </location>
</feature>
<dbReference type="EMBL" id="QUTG01008650">
    <property type="protein sequence ID" value="RHY80388.1"/>
    <property type="molecule type" value="Genomic_DNA"/>
</dbReference>
<feature type="compositionally biased region" description="Basic and acidic residues" evidence="1">
    <location>
        <begin position="91"/>
        <end position="122"/>
    </location>
</feature>
<dbReference type="AlphaFoldDB" id="A0A3R6XFY7"/>
<dbReference type="GO" id="GO:0004860">
    <property type="term" value="F:protein kinase inhibitor activity"/>
    <property type="evidence" value="ECO:0007669"/>
    <property type="project" value="TreeGrafter"/>
</dbReference>
<evidence type="ECO:0000313" key="2">
    <source>
        <dbReference type="EMBL" id="RHY80388.1"/>
    </source>
</evidence>